<dbReference type="InterPro" id="IPR043555">
    <property type="entry name" value="SRPX-like"/>
</dbReference>
<organism evidence="3 4">
    <name type="scientific">Panacibacter ginsenosidivorans</name>
    <dbReference type="NCBI Taxonomy" id="1813871"/>
    <lineage>
        <taxon>Bacteria</taxon>
        <taxon>Pseudomonadati</taxon>
        <taxon>Bacteroidota</taxon>
        <taxon>Chitinophagia</taxon>
        <taxon>Chitinophagales</taxon>
        <taxon>Chitinophagaceae</taxon>
        <taxon>Panacibacter</taxon>
    </lineage>
</organism>
<dbReference type="Pfam" id="PF18962">
    <property type="entry name" value="Por_Secre_tail"/>
    <property type="match status" value="1"/>
</dbReference>
<evidence type="ECO:0000313" key="3">
    <source>
        <dbReference type="EMBL" id="QEC66926.1"/>
    </source>
</evidence>
<keyword evidence="4" id="KW-1185">Reference proteome</keyword>
<dbReference type="RefSeq" id="WP_147188726.1">
    <property type="nucleotide sequence ID" value="NZ_CP042435.1"/>
</dbReference>
<dbReference type="Pfam" id="PF02494">
    <property type="entry name" value="HYR"/>
    <property type="match status" value="1"/>
</dbReference>
<keyword evidence="1" id="KW-0677">Repeat</keyword>
<dbReference type="KEGG" id="pgin:FRZ67_06300"/>
<dbReference type="Proteomes" id="UP000321533">
    <property type="component" value="Chromosome"/>
</dbReference>
<proteinExistence type="predicted"/>
<reference evidence="3 4" key="1">
    <citation type="journal article" date="2016" name="Int. J. Syst. Evol. Microbiol.">
        <title>Panacibacter ginsenosidivorans gen. nov., sp. nov., with ginsenoside converting activity isolated from soil of a ginseng field.</title>
        <authorList>
            <person name="Siddiqi M.Z."/>
            <person name="Muhammad Shafi S."/>
            <person name="Choi K.D."/>
            <person name="Im W.T."/>
        </authorList>
    </citation>
    <scope>NUCLEOTIDE SEQUENCE [LARGE SCALE GENOMIC DNA]</scope>
    <source>
        <strain evidence="3 4">Gsoil1550</strain>
    </source>
</reference>
<protein>
    <submittedName>
        <fullName evidence="3">T9SS type A sorting domain-containing protein</fullName>
    </submittedName>
</protein>
<dbReference type="NCBIfam" id="TIGR04183">
    <property type="entry name" value="Por_Secre_tail"/>
    <property type="match status" value="1"/>
</dbReference>
<evidence type="ECO:0000259" key="2">
    <source>
        <dbReference type="PROSITE" id="PS50825"/>
    </source>
</evidence>
<sequence length="1448" mass="149129">MNNSTLSCLPIGKQSAQNNAYRFMMRIMSIFILVLFSFMSNYAWAQSGAATIISDQVDYAPGTTATLTGSGFQPGETVVLQVLHYDGTSDGGEDHQPWEVNVDENGNFTATWHVCEDDCVGSTLRATADGQSSGLHAECFFTDAIDWTIALPTTTLCPGKKVTLKFTATSTGSTQVGCIRVDIPTGYISPANPTIISSSGFNWNISIITVSGTPTISVQANTSGDRISGSSNNQVVFSIDVIAPSSGSSTWLSKARTAINCSGGGANPTANPTTAVLDNNAPVPNVVALPNATGECSVTVSTAPTATDDCVGSITGTTSDALTYTNQGTYTINWNYDDGNGNISHQSQTVIVKDITAPVVPTLADVTGECEATVTAPTTTDNCAGTVTGTTSDALSYSTQGTHVIHWTFDDDNGNVSHADQNVVIDDVTAPVVPTLADVTGECEATVTVPITTDNCLGAVTGTTSDALSYSTQGTHVIHWTFDDGNGNVSHADQNVVIDDITAPVVPTLADVTGECSATASTAPTTTDNCAGTVTGTTSDALSYSTQGTHVIHWTFDDGNGNVSHADQNVVIDDITAPVVPTLADVTGECEATVTAPTTTDNCAGTVTGTTSDALSYSTQGTHVIHWTFDDGNGNVSHADQNVVIDDITAPVVPTLADVTGECEATASTATTTDNCVGAVTGTTSDALSYSTQGTHVIHWTFDDGNGNVSHADQNVVIDDITAPVVPTLADVTGECEATVTAPTTTDNCAGTVTGTTSDALSYSTQGTHVIHWTFDDGNGNVSHADQNVVIDDITAPVVPTLADVTGECEATASTATTTDNCAGTVTGTTSDALSYSTQGTHVIHWTFDDGNGNVSHADQNVVIDDITAPVVPTLADVTGECEATVTAPTTTDNCAGTVTGTTSDALSYSTQGTHVIHWTFDDGNGNVSHADQNVVIDDITAPVVPTLADVTGECEATASTATTTDNCAGTVTGTTSDALSYSTQGTHVIHWTFDDGNGNSTSANQNVIVHDVTEPAITSLPNIYLSACTNTATWSVPSFNDNCTGATIAQTAGPASGSAFDNGTTTIITYTVTDIGGNQKSCSFTITRAPAFVASSSSTAILCNGGNSTITISATGGTAPYTGTGLFTNGAGSYSYTVTDANGCTSTTTGTITQPTALTATCNLSNTDLYYGYTGDQTTVFSVKPSGGTGPYTVVITMNRALKCNQINDAGDENWIGSAGVNTIGTSCPLYPDSTHGPSPVSTKTITAAGDSAYVKLTLLADANITAIITDANGCVTTCTKHIHADDVRCFGGKSGVVKVTLCHKTGSAKNPCVTICVDEDAVAEHLAHGDFLGKCTADCLPPASVSSTAASITYTGTKIVDPTTEKLNVKILPNPATSVFTLVMQSNSNEPVEIVVADMYGKKLYQIKGSITDTYKFGNNFASGMYIVRVMQGLKTQTVKVIKTKG</sequence>
<dbReference type="PANTHER" id="PTHR46343">
    <property type="entry name" value="HYR DOMAIN-CONTAINING PROTEIN"/>
    <property type="match status" value="1"/>
</dbReference>
<dbReference type="OrthoDB" id="1041092at2"/>
<gene>
    <name evidence="3" type="ORF">FRZ67_06300</name>
</gene>
<dbReference type="PROSITE" id="PS50825">
    <property type="entry name" value="HYR"/>
    <property type="match status" value="1"/>
</dbReference>
<dbReference type="InterPro" id="IPR026444">
    <property type="entry name" value="Secre_tail"/>
</dbReference>
<dbReference type="PANTHER" id="PTHR46343:SF2">
    <property type="entry name" value="SUSHI_VON WILLEBRAND FACTOR TYPE A_EGF_PENTRAXIN DOMAIN-CONTAINING 1"/>
    <property type="match status" value="1"/>
</dbReference>
<dbReference type="InterPro" id="IPR003410">
    <property type="entry name" value="HYR_dom"/>
</dbReference>
<evidence type="ECO:0000256" key="1">
    <source>
        <dbReference type="ARBA" id="ARBA00022737"/>
    </source>
</evidence>
<evidence type="ECO:0000313" key="4">
    <source>
        <dbReference type="Proteomes" id="UP000321533"/>
    </source>
</evidence>
<feature type="domain" description="HYR" evidence="2">
    <location>
        <begin position="1004"/>
        <end position="1091"/>
    </location>
</feature>
<dbReference type="EMBL" id="CP042435">
    <property type="protein sequence ID" value="QEC66926.1"/>
    <property type="molecule type" value="Genomic_DNA"/>
</dbReference>
<name>A0A5B8V887_9BACT</name>
<accession>A0A5B8V887</accession>